<gene>
    <name evidence="2" type="ORF">HO133_002919</name>
</gene>
<organism evidence="2 3">
    <name type="scientific">Letharia lupina</name>
    <dbReference type="NCBI Taxonomy" id="560253"/>
    <lineage>
        <taxon>Eukaryota</taxon>
        <taxon>Fungi</taxon>
        <taxon>Dikarya</taxon>
        <taxon>Ascomycota</taxon>
        <taxon>Pezizomycotina</taxon>
        <taxon>Lecanoromycetes</taxon>
        <taxon>OSLEUM clade</taxon>
        <taxon>Lecanoromycetidae</taxon>
        <taxon>Lecanorales</taxon>
        <taxon>Lecanorineae</taxon>
        <taxon>Parmeliaceae</taxon>
        <taxon>Letharia</taxon>
    </lineage>
</organism>
<dbReference type="AlphaFoldDB" id="A0A8H6CBY8"/>
<accession>A0A8H6CBY8</accession>
<dbReference type="GeneID" id="59331331"/>
<protein>
    <submittedName>
        <fullName evidence="2">Uncharacterized protein</fullName>
    </submittedName>
</protein>
<dbReference type="RefSeq" id="XP_037149921.1">
    <property type="nucleotide sequence ID" value="XM_037293843.1"/>
</dbReference>
<evidence type="ECO:0000313" key="2">
    <source>
        <dbReference type="EMBL" id="KAF6220486.1"/>
    </source>
</evidence>
<reference evidence="2 3" key="1">
    <citation type="journal article" date="2020" name="Genomics">
        <title>Complete, high-quality genomes from long-read metagenomic sequencing of two wolf lichen thalli reveals enigmatic genome architecture.</title>
        <authorList>
            <person name="McKenzie S.K."/>
            <person name="Walston R.F."/>
            <person name="Allen J.L."/>
        </authorList>
    </citation>
    <scope>NUCLEOTIDE SEQUENCE [LARGE SCALE GENOMIC DNA]</scope>
    <source>
        <strain evidence="2">WasteWater1</strain>
    </source>
</reference>
<keyword evidence="3" id="KW-1185">Reference proteome</keyword>
<feature type="region of interest" description="Disordered" evidence="1">
    <location>
        <begin position="103"/>
        <end position="124"/>
    </location>
</feature>
<feature type="region of interest" description="Disordered" evidence="1">
    <location>
        <begin position="23"/>
        <end position="80"/>
    </location>
</feature>
<dbReference type="Proteomes" id="UP000593566">
    <property type="component" value="Unassembled WGS sequence"/>
</dbReference>
<sequence length="124" mass="13727">MDDPYAAGATAVAEPFLINDSNAMDVDANPEESAPNSVAPRALDKLRGRTYEPNFMRQAEADSDDEYETGNGNEKQLTEDELNQYWERFPSIFGRGLVDKAHGLKVQQDAQQPGHQTPGRPTMT</sequence>
<proteinExistence type="predicted"/>
<name>A0A8H6CBY8_9LECA</name>
<evidence type="ECO:0000313" key="3">
    <source>
        <dbReference type="Proteomes" id="UP000593566"/>
    </source>
</evidence>
<dbReference type="EMBL" id="JACCJB010000016">
    <property type="protein sequence ID" value="KAF6220486.1"/>
    <property type="molecule type" value="Genomic_DNA"/>
</dbReference>
<comment type="caution">
    <text evidence="2">The sequence shown here is derived from an EMBL/GenBank/DDBJ whole genome shotgun (WGS) entry which is preliminary data.</text>
</comment>
<evidence type="ECO:0000256" key="1">
    <source>
        <dbReference type="SAM" id="MobiDB-lite"/>
    </source>
</evidence>